<name>A0A385G2B4_AMMMO</name>
<dbReference type="RefSeq" id="YP_009526576.1">
    <property type="nucleotide sequence ID" value="NC_039660.1"/>
</dbReference>
<sequence length="353" mass="38657">MPHSRGTASDILEEGGDDVKSAWPLWAGPHTCYNGNYNGKQGCKAERIRKDCLSSDCSLQLGNMKLESLVIADQHAAVNMYPGPVHTARHTLGIGFARSIGPMITHDFCVPLVPQRLLVVFLAHTTVGSSTGLAGMRAGFGSKGHRGRVKKENRSIFLSLPVEHFVPSCSSIGNQDKPGTTVRRENTRSHSDLDMWNRLAPYVLKLFGRHGKSPGAHQGCQACSSLSHMYHLMGLVPECGIEGDQPGRIGRQVCNGSKLASKPLRMDPLAISLPLSDWQPSRCHTDALLPPKAFLPHVPYVQKVPSHKEKRDTVLLVLTGKEWPASQSPYSIERIPSPIIPPNEQRELRILDG</sequence>
<accession>A0A385G2B4</accession>
<dbReference type="EMBL" id="MF683210">
    <property type="protein sequence ID" value="AXV54335.1"/>
    <property type="molecule type" value="Genomic_DNA"/>
</dbReference>
<protein>
    <submittedName>
        <fullName evidence="1">Uncharacterized protein</fullName>
    </submittedName>
</protein>
<proteinExistence type="predicted"/>
<reference evidence="1" key="1">
    <citation type="journal article" date="2018" name="Mitochondrial DNA Part B Resour">
        <title>The complete mitochondrial genome of a tertiary relict evergreen woody plant Ammopiptanthus mongolicus.</title>
        <authorList>
            <person name="Yu T."/>
            <person name="Sun L."/>
            <person name="Cui H."/>
            <person name="Liu S."/>
            <person name="Men J."/>
            <person name="Chen S."/>
            <person name="Chen Y."/>
            <person name="Lu C."/>
        </authorList>
    </citation>
    <scope>NUCLEOTIDE SEQUENCE</scope>
</reference>
<dbReference type="AlphaFoldDB" id="A0A385G2B4"/>
<gene>
    <name evidence="1" type="primary">amoMp22</name>
</gene>
<keyword evidence="1" id="KW-0496">Mitochondrion</keyword>
<geneLocation type="mitochondrion" evidence="1"/>
<dbReference type="GeneID" id="38344278"/>
<organism evidence="1">
    <name type="scientific">Ammopiptanthus mongolicus</name>
    <name type="common">Piptanthus mongolicus</name>
    <dbReference type="NCBI Taxonomy" id="126911"/>
    <lineage>
        <taxon>Eukaryota</taxon>
        <taxon>Viridiplantae</taxon>
        <taxon>Streptophyta</taxon>
        <taxon>Embryophyta</taxon>
        <taxon>Tracheophyta</taxon>
        <taxon>Spermatophyta</taxon>
        <taxon>Magnoliopsida</taxon>
        <taxon>eudicotyledons</taxon>
        <taxon>Gunneridae</taxon>
        <taxon>Pentapetalae</taxon>
        <taxon>rosids</taxon>
        <taxon>fabids</taxon>
        <taxon>Fabales</taxon>
        <taxon>Fabaceae</taxon>
        <taxon>Papilionoideae</taxon>
        <taxon>50 kb inversion clade</taxon>
        <taxon>genistoids sensu lato</taxon>
        <taxon>core genistoids</taxon>
        <taxon>Sophoreae</taxon>
        <taxon>Ammopiptanthus</taxon>
    </lineage>
</organism>
<evidence type="ECO:0000313" key="1">
    <source>
        <dbReference type="EMBL" id="AXV54335.1"/>
    </source>
</evidence>